<dbReference type="EMBL" id="JACEGA010000001">
    <property type="protein sequence ID" value="MBB2184562.1"/>
    <property type="molecule type" value="Genomic_DNA"/>
</dbReference>
<sequence>MLKFHGFTAKKLEISEVVIAKELCDKHIGKGMYPEEFLYDIIYKNNHFFYLVYKEDKAIGFFYCVVLLPYDLAELPGFGEAFMYHDCSENDIIGVCRSIGIDEAYRGMHLTDELLQYFTSYLFNEAGVSVIFIPAWVKGSYIPAKRLLEDNNYQFLCYLEKPWYQSDLLECPYCRTRRCICDAVIYYMSKETYYEICEAI</sequence>
<feature type="domain" description="N-acetyltransferase" evidence="1">
    <location>
        <begin position="34"/>
        <end position="147"/>
    </location>
</feature>
<keyword evidence="3" id="KW-1185">Reference proteome</keyword>
<dbReference type="RefSeq" id="WP_228354125.1">
    <property type="nucleotide sequence ID" value="NZ_JACEGA010000001.1"/>
</dbReference>
<dbReference type="AlphaFoldDB" id="A0A839K5U7"/>
<dbReference type="InterPro" id="IPR016181">
    <property type="entry name" value="Acyl_CoA_acyltransferase"/>
</dbReference>
<dbReference type="GO" id="GO:0016747">
    <property type="term" value="F:acyltransferase activity, transferring groups other than amino-acyl groups"/>
    <property type="evidence" value="ECO:0007669"/>
    <property type="project" value="InterPro"/>
</dbReference>
<dbReference type="Proteomes" id="UP000574276">
    <property type="component" value="Unassembled WGS sequence"/>
</dbReference>
<protein>
    <recommendedName>
        <fullName evidence="1">N-acetyltransferase domain-containing protein</fullName>
    </recommendedName>
</protein>
<name>A0A839K5U7_9FIRM</name>
<dbReference type="Pfam" id="PF00583">
    <property type="entry name" value="Acetyltransf_1"/>
    <property type="match status" value="1"/>
</dbReference>
<dbReference type="InterPro" id="IPR000182">
    <property type="entry name" value="GNAT_dom"/>
</dbReference>
<dbReference type="SUPFAM" id="SSF55729">
    <property type="entry name" value="Acyl-CoA N-acyltransferases (Nat)"/>
    <property type="match status" value="1"/>
</dbReference>
<organism evidence="2 3">
    <name type="scientific">Variimorphobacter saccharofermentans</name>
    <dbReference type="NCBI Taxonomy" id="2755051"/>
    <lineage>
        <taxon>Bacteria</taxon>
        <taxon>Bacillati</taxon>
        <taxon>Bacillota</taxon>
        <taxon>Clostridia</taxon>
        <taxon>Lachnospirales</taxon>
        <taxon>Lachnospiraceae</taxon>
        <taxon>Variimorphobacter</taxon>
    </lineage>
</organism>
<proteinExistence type="predicted"/>
<reference evidence="2 3" key="1">
    <citation type="submission" date="2020-07" db="EMBL/GenBank/DDBJ databases">
        <title>Characterization and genome sequencing of isolate MD1, a novel member within the family Lachnospiraceae.</title>
        <authorList>
            <person name="Rettenmaier R."/>
            <person name="Di Bello L."/>
            <person name="Zinser C."/>
            <person name="Scheitz K."/>
            <person name="Liebl W."/>
            <person name="Zverlov V."/>
        </authorList>
    </citation>
    <scope>NUCLEOTIDE SEQUENCE [LARGE SCALE GENOMIC DNA]</scope>
    <source>
        <strain evidence="2 3">MD1</strain>
    </source>
</reference>
<comment type="caution">
    <text evidence="2">The sequence shown here is derived from an EMBL/GenBank/DDBJ whole genome shotgun (WGS) entry which is preliminary data.</text>
</comment>
<evidence type="ECO:0000313" key="2">
    <source>
        <dbReference type="EMBL" id="MBB2184562.1"/>
    </source>
</evidence>
<accession>A0A839K5U7</accession>
<dbReference type="Gene3D" id="3.40.630.30">
    <property type="match status" value="1"/>
</dbReference>
<gene>
    <name evidence="2" type="ORF">H0486_16915</name>
</gene>
<evidence type="ECO:0000313" key="3">
    <source>
        <dbReference type="Proteomes" id="UP000574276"/>
    </source>
</evidence>
<evidence type="ECO:0000259" key="1">
    <source>
        <dbReference type="Pfam" id="PF00583"/>
    </source>
</evidence>